<name>A0ABW4A7Y9_9ACTN</name>
<comment type="caution">
    <text evidence="1">The sequence shown here is derived from an EMBL/GenBank/DDBJ whole genome shotgun (WGS) entry which is preliminary data.</text>
</comment>
<reference evidence="2" key="1">
    <citation type="journal article" date="2019" name="Int. J. Syst. Evol. Microbiol.">
        <title>The Global Catalogue of Microorganisms (GCM) 10K type strain sequencing project: providing services to taxonomists for standard genome sequencing and annotation.</title>
        <authorList>
            <consortium name="The Broad Institute Genomics Platform"/>
            <consortium name="The Broad Institute Genome Sequencing Center for Infectious Disease"/>
            <person name="Wu L."/>
            <person name="Ma J."/>
        </authorList>
    </citation>
    <scope>NUCLEOTIDE SEQUENCE [LARGE SCALE GENOMIC DNA]</scope>
    <source>
        <strain evidence="2">CCM 7526</strain>
    </source>
</reference>
<gene>
    <name evidence="1" type="ORF">ACFQ5G_12505</name>
</gene>
<dbReference type="RefSeq" id="WP_317786551.1">
    <property type="nucleotide sequence ID" value="NZ_AP028461.1"/>
</dbReference>
<accession>A0ABW4A7Y9</accession>
<organism evidence="1 2">
    <name type="scientific">Actinoplanes sichuanensis</name>
    <dbReference type="NCBI Taxonomy" id="512349"/>
    <lineage>
        <taxon>Bacteria</taxon>
        <taxon>Bacillati</taxon>
        <taxon>Actinomycetota</taxon>
        <taxon>Actinomycetes</taxon>
        <taxon>Micromonosporales</taxon>
        <taxon>Micromonosporaceae</taxon>
        <taxon>Actinoplanes</taxon>
    </lineage>
</organism>
<dbReference type="Proteomes" id="UP001597183">
    <property type="component" value="Unassembled WGS sequence"/>
</dbReference>
<evidence type="ECO:0000313" key="1">
    <source>
        <dbReference type="EMBL" id="MFD1366167.1"/>
    </source>
</evidence>
<dbReference type="EMBL" id="JBHTMK010000016">
    <property type="protein sequence ID" value="MFD1366167.1"/>
    <property type="molecule type" value="Genomic_DNA"/>
</dbReference>
<keyword evidence="2" id="KW-1185">Reference proteome</keyword>
<protein>
    <submittedName>
        <fullName evidence="1">Uncharacterized protein</fullName>
    </submittedName>
</protein>
<sequence>MTNSLPTPDEMLANAQAELDKAYRALGNAADWLRSDWRPVDSSLTADQARRRTAMQKSIAAAKTAINQGR</sequence>
<proteinExistence type="predicted"/>
<evidence type="ECO:0000313" key="2">
    <source>
        <dbReference type="Proteomes" id="UP001597183"/>
    </source>
</evidence>